<protein>
    <submittedName>
        <fullName evidence="3">Aminotransferase class V-fold PLP-dependent enzyme</fullName>
    </submittedName>
</protein>
<dbReference type="Pfam" id="PF00266">
    <property type="entry name" value="Aminotran_5"/>
    <property type="match status" value="1"/>
</dbReference>
<accession>A0A3P3F243</accession>
<dbReference type="GO" id="GO:0008483">
    <property type="term" value="F:transaminase activity"/>
    <property type="evidence" value="ECO:0007669"/>
    <property type="project" value="UniProtKB-KW"/>
</dbReference>
<dbReference type="Gene3D" id="3.40.640.10">
    <property type="entry name" value="Type I PLP-dependent aspartate aminotransferase-like (Major domain)"/>
    <property type="match status" value="1"/>
</dbReference>
<evidence type="ECO:0000259" key="2">
    <source>
        <dbReference type="Pfam" id="PF00266"/>
    </source>
</evidence>
<reference evidence="3 4" key="1">
    <citation type="submission" date="2018-11" db="EMBL/GenBank/DDBJ databases">
        <title>The genome of Variovorax sp T529.</title>
        <authorList>
            <person name="Gao J."/>
        </authorList>
    </citation>
    <scope>NUCLEOTIDE SEQUENCE [LARGE SCALE GENOMIC DNA]</scope>
    <source>
        <strain evidence="3 4">T529</strain>
    </source>
</reference>
<evidence type="ECO:0000256" key="1">
    <source>
        <dbReference type="ARBA" id="ARBA00022898"/>
    </source>
</evidence>
<dbReference type="RefSeq" id="WP_124956346.1">
    <property type="nucleotide sequence ID" value="NZ_RQXU01000001.1"/>
</dbReference>
<gene>
    <name evidence="3" type="ORF">EH244_01685</name>
</gene>
<feature type="domain" description="Aminotransferase class V" evidence="2">
    <location>
        <begin position="39"/>
        <end position="413"/>
    </location>
</feature>
<keyword evidence="1" id="KW-0663">Pyridoxal phosphate</keyword>
<dbReference type="AlphaFoldDB" id="A0A3P3F243"/>
<comment type="caution">
    <text evidence="3">The sequence shown here is derived from an EMBL/GenBank/DDBJ whole genome shotgun (WGS) entry which is preliminary data.</text>
</comment>
<name>A0A3P3F243_9BURK</name>
<dbReference type="InterPro" id="IPR015422">
    <property type="entry name" value="PyrdxlP-dep_Trfase_small"/>
</dbReference>
<dbReference type="PANTHER" id="PTHR43586:SF8">
    <property type="entry name" value="CYSTEINE DESULFURASE 1, CHLOROPLASTIC"/>
    <property type="match status" value="1"/>
</dbReference>
<sequence length="438" mass="47798">MPANTRHANGLAFSDALMREVKQRFLNVDHDHHGRERLYFDNAGGSFRLKAAAERFAQVDAIPDNAERIHATAVELQQIQARGTDDVRTILNAQGGSVYASLTASGAMFDMVRAVAENVPGTNMVTTVLEHPSSFDAMSLYAGKSGRELRVARSNRETGGVDADEVVRLVDKDTALLNVIHASNISGAKLDLEQIVRRAREIKPDLYIVVDAVQHAPHGLIDLQKTPVDGINMAPYKFFGCRGSGLSWVSDRAARLPHHKLAGKKPDFWDLGSSAPWQFAVLTEIVDYVCWLGGHFTEATGRRALFEAGITHIELHERALLSVLLDGSGEAPGLRSIEGVKVFLDHPDLTKRDLIIGIGFAHLDCTQAVVEYGLRGVTVYERVASSIYSKRMLDSFGLEGTVRVSPLHCHSAADMEKFLRVTREIALSASGPRTGSAG</sequence>
<dbReference type="Proteomes" id="UP000271590">
    <property type="component" value="Unassembled WGS sequence"/>
</dbReference>
<evidence type="ECO:0000313" key="3">
    <source>
        <dbReference type="EMBL" id="RRH92557.1"/>
    </source>
</evidence>
<dbReference type="InterPro" id="IPR000192">
    <property type="entry name" value="Aminotrans_V_dom"/>
</dbReference>
<proteinExistence type="predicted"/>
<dbReference type="EMBL" id="RQXU01000001">
    <property type="protein sequence ID" value="RRH92557.1"/>
    <property type="molecule type" value="Genomic_DNA"/>
</dbReference>
<dbReference type="InterPro" id="IPR015424">
    <property type="entry name" value="PyrdxlP-dep_Trfase"/>
</dbReference>
<evidence type="ECO:0000313" key="4">
    <source>
        <dbReference type="Proteomes" id="UP000271590"/>
    </source>
</evidence>
<dbReference type="InterPro" id="IPR015421">
    <property type="entry name" value="PyrdxlP-dep_Trfase_major"/>
</dbReference>
<keyword evidence="3" id="KW-0032">Aminotransferase</keyword>
<dbReference type="Gene3D" id="3.90.1150.10">
    <property type="entry name" value="Aspartate Aminotransferase, domain 1"/>
    <property type="match status" value="1"/>
</dbReference>
<dbReference type="SUPFAM" id="SSF53383">
    <property type="entry name" value="PLP-dependent transferases"/>
    <property type="match status" value="1"/>
</dbReference>
<dbReference type="PANTHER" id="PTHR43586">
    <property type="entry name" value="CYSTEINE DESULFURASE"/>
    <property type="match status" value="1"/>
</dbReference>
<organism evidence="3 4">
    <name type="scientific">Variovorax beijingensis</name>
    <dbReference type="NCBI Taxonomy" id="2496117"/>
    <lineage>
        <taxon>Bacteria</taxon>
        <taxon>Pseudomonadati</taxon>
        <taxon>Pseudomonadota</taxon>
        <taxon>Betaproteobacteria</taxon>
        <taxon>Burkholderiales</taxon>
        <taxon>Comamonadaceae</taxon>
        <taxon>Variovorax</taxon>
    </lineage>
</organism>
<keyword evidence="3" id="KW-0808">Transferase</keyword>